<proteinExistence type="inferred from homology"/>
<keyword evidence="9 12" id="KW-0472">Membrane</keyword>
<evidence type="ECO:0000256" key="2">
    <source>
        <dbReference type="ARBA" id="ARBA00022448"/>
    </source>
</evidence>
<comment type="caution">
    <text evidence="15">The sequence shown here is derived from an EMBL/GenBank/DDBJ whole genome shotgun (WGS) entry which is preliminary data.</text>
</comment>
<evidence type="ECO:0000256" key="12">
    <source>
        <dbReference type="SAM" id="Phobius"/>
    </source>
</evidence>
<reference evidence="15" key="1">
    <citation type="submission" date="2021-12" db="EMBL/GenBank/DDBJ databases">
        <authorList>
            <person name="King R."/>
        </authorList>
    </citation>
    <scope>NUCLEOTIDE SEQUENCE</scope>
</reference>
<evidence type="ECO:0000256" key="11">
    <source>
        <dbReference type="RuleBase" id="RU003822"/>
    </source>
</evidence>
<dbReference type="Gene3D" id="1.10.287.70">
    <property type="match status" value="1"/>
</dbReference>
<dbReference type="InterPro" id="IPR013518">
    <property type="entry name" value="K_chnl_inward-rec_Kir_cyto"/>
</dbReference>
<dbReference type="PANTHER" id="PTHR11767:SF102">
    <property type="entry name" value="INWARDLY RECTIFYING POTASSIUM CHANNEL 1, ISOFORM F"/>
    <property type="match status" value="1"/>
</dbReference>
<comment type="similarity">
    <text evidence="11">Belongs to the inward rectifier-type potassium channel (TC 1.A.2.1) family.</text>
</comment>
<feature type="domain" description="Inward rectifier potassium channel C-terminal" evidence="14">
    <location>
        <begin position="180"/>
        <end position="347"/>
    </location>
</feature>
<dbReference type="Proteomes" id="UP001152759">
    <property type="component" value="Unassembled WGS sequence"/>
</dbReference>
<dbReference type="AlphaFoldDB" id="A0AAI8UTT8"/>
<dbReference type="SUPFAM" id="SSF81324">
    <property type="entry name" value="Voltage-gated potassium channels"/>
    <property type="match status" value="1"/>
</dbReference>
<evidence type="ECO:0000256" key="9">
    <source>
        <dbReference type="ARBA" id="ARBA00023136"/>
    </source>
</evidence>
<dbReference type="Pfam" id="PF01007">
    <property type="entry name" value="IRK"/>
    <property type="match status" value="1"/>
</dbReference>
<keyword evidence="6 11" id="KW-0630">Potassium</keyword>
<keyword evidence="2 11" id="KW-0813">Transport</keyword>
<dbReference type="FunFam" id="1.10.287.70:FF:000019">
    <property type="entry name" value="G protein-activated inward rectifier potassium channel 1"/>
    <property type="match status" value="1"/>
</dbReference>
<comment type="subcellular location">
    <subcellularLocation>
        <location evidence="1 11">Membrane</location>
        <topology evidence="1 11">Multi-pass membrane protein</topology>
    </subcellularLocation>
</comment>
<name>A0AAI8UTT8_BEMTA</name>
<evidence type="ECO:0000313" key="16">
    <source>
        <dbReference type="Proteomes" id="UP001152759"/>
    </source>
</evidence>
<keyword evidence="8 11" id="KW-0406">Ion transport</keyword>
<keyword evidence="4 11" id="KW-0812">Transmembrane</keyword>
<keyword evidence="3 11" id="KW-0633">Potassium transport</keyword>
<keyword evidence="7 12" id="KW-1133">Transmembrane helix</keyword>
<evidence type="ECO:0000256" key="6">
    <source>
        <dbReference type="ARBA" id="ARBA00022958"/>
    </source>
</evidence>
<dbReference type="GO" id="GO:0034702">
    <property type="term" value="C:monoatomic ion channel complex"/>
    <property type="evidence" value="ECO:0007669"/>
    <property type="project" value="UniProtKB-KW"/>
</dbReference>
<dbReference type="EMBL" id="CAKKNF020000004">
    <property type="protein sequence ID" value="CAH0746874.1"/>
    <property type="molecule type" value="Genomic_DNA"/>
</dbReference>
<dbReference type="InterPro" id="IPR016449">
    <property type="entry name" value="K_chnl_inward-rec_Kir"/>
</dbReference>
<dbReference type="GO" id="GO:0005242">
    <property type="term" value="F:inward rectifier potassium channel activity"/>
    <property type="evidence" value="ECO:0007669"/>
    <property type="project" value="InterPro"/>
</dbReference>
<dbReference type="Pfam" id="PF17655">
    <property type="entry name" value="IRK_C"/>
    <property type="match status" value="1"/>
</dbReference>
<evidence type="ECO:0000256" key="1">
    <source>
        <dbReference type="ARBA" id="ARBA00004141"/>
    </source>
</evidence>
<feature type="transmembrane region" description="Helical" evidence="12">
    <location>
        <begin position="144"/>
        <end position="168"/>
    </location>
</feature>
<sequence length="352" mass="40163">MNSDDHRLLIVPDEEATTRKHKIRPCPRILLSSGVSNVDWMAGGKRVSGGWAPDIFTCLVEMRWWWLHGVFFLAFVVSWFVFALFWWAIAYAHGDLLDLHDPQSDVEPCVTELNDFISAFMFSLETQYTTGYGTRSPTTECPEAIFLLSFQSIFGLLLQAVLTGVIFAKLTRPKCRTQTIVFSRNATVSLQDDGYLRLMFRVGDPCSSVSHVGIARATAWIARFETNSKRKSFMTDQKELKLNGACFLFYPTLIEHRIDEDSPLFDMSALDFLHSHFEILISLEGVVETTGQNTEVRKSYLSSEILWGHQFREVVKRSSSGFVVNMDKFHDTYVIDTPLCSARQLKELVKIQ</sequence>
<feature type="domain" description="Potassium channel inwardly rectifying transmembrane" evidence="13">
    <location>
        <begin position="51"/>
        <end position="173"/>
    </location>
</feature>
<evidence type="ECO:0000259" key="14">
    <source>
        <dbReference type="Pfam" id="PF17655"/>
    </source>
</evidence>
<organism evidence="15 16">
    <name type="scientific">Bemisia tabaci</name>
    <name type="common">Sweetpotato whitefly</name>
    <name type="synonym">Aleurodes tabaci</name>
    <dbReference type="NCBI Taxonomy" id="7038"/>
    <lineage>
        <taxon>Eukaryota</taxon>
        <taxon>Metazoa</taxon>
        <taxon>Ecdysozoa</taxon>
        <taxon>Arthropoda</taxon>
        <taxon>Hexapoda</taxon>
        <taxon>Insecta</taxon>
        <taxon>Pterygota</taxon>
        <taxon>Neoptera</taxon>
        <taxon>Paraneoptera</taxon>
        <taxon>Hemiptera</taxon>
        <taxon>Sternorrhyncha</taxon>
        <taxon>Aleyrodoidea</taxon>
        <taxon>Aleyrodidae</taxon>
        <taxon>Aleyrodinae</taxon>
        <taxon>Bemisia</taxon>
    </lineage>
</organism>
<accession>A0AAI8UTT8</accession>
<dbReference type="GO" id="GO:1990573">
    <property type="term" value="P:potassium ion import across plasma membrane"/>
    <property type="evidence" value="ECO:0007669"/>
    <property type="project" value="TreeGrafter"/>
</dbReference>
<protein>
    <submittedName>
        <fullName evidence="15">Uncharacterized protein</fullName>
    </submittedName>
</protein>
<dbReference type="InterPro" id="IPR014756">
    <property type="entry name" value="Ig_E-set"/>
</dbReference>
<feature type="transmembrane region" description="Helical" evidence="12">
    <location>
        <begin position="65"/>
        <end position="89"/>
    </location>
</feature>
<evidence type="ECO:0000256" key="10">
    <source>
        <dbReference type="ARBA" id="ARBA00023303"/>
    </source>
</evidence>
<dbReference type="SUPFAM" id="SSF81296">
    <property type="entry name" value="E set domains"/>
    <property type="match status" value="1"/>
</dbReference>
<keyword evidence="10 11" id="KW-0407">Ion channel</keyword>
<evidence type="ECO:0000256" key="7">
    <source>
        <dbReference type="ARBA" id="ARBA00022989"/>
    </source>
</evidence>
<dbReference type="PANTHER" id="PTHR11767">
    <property type="entry name" value="INWARD RECTIFIER POTASSIUM CHANNEL"/>
    <property type="match status" value="1"/>
</dbReference>
<dbReference type="GO" id="GO:0005886">
    <property type="term" value="C:plasma membrane"/>
    <property type="evidence" value="ECO:0007669"/>
    <property type="project" value="TreeGrafter"/>
</dbReference>
<dbReference type="InterPro" id="IPR040445">
    <property type="entry name" value="Kir_TM"/>
</dbReference>
<keyword evidence="5 11" id="KW-0851">Voltage-gated channel</keyword>
<evidence type="ECO:0000256" key="3">
    <source>
        <dbReference type="ARBA" id="ARBA00022538"/>
    </source>
</evidence>
<dbReference type="PRINTS" id="PR01320">
    <property type="entry name" value="KIRCHANNEL"/>
</dbReference>
<keyword evidence="16" id="KW-1185">Reference proteome</keyword>
<evidence type="ECO:0000256" key="5">
    <source>
        <dbReference type="ARBA" id="ARBA00022882"/>
    </source>
</evidence>
<dbReference type="GO" id="GO:0034765">
    <property type="term" value="P:regulation of monoatomic ion transmembrane transport"/>
    <property type="evidence" value="ECO:0007669"/>
    <property type="project" value="TreeGrafter"/>
</dbReference>
<gene>
    <name evidence="15" type="ORF">BEMITA_LOCUS40</name>
</gene>
<evidence type="ECO:0000259" key="13">
    <source>
        <dbReference type="Pfam" id="PF01007"/>
    </source>
</evidence>
<dbReference type="InterPro" id="IPR041647">
    <property type="entry name" value="IRK_C"/>
</dbReference>
<dbReference type="Gene3D" id="2.60.40.1400">
    <property type="entry name" value="G protein-activated inward rectifier potassium channel 1"/>
    <property type="match status" value="1"/>
</dbReference>
<evidence type="ECO:0000256" key="8">
    <source>
        <dbReference type="ARBA" id="ARBA00023065"/>
    </source>
</evidence>
<evidence type="ECO:0000256" key="4">
    <source>
        <dbReference type="ARBA" id="ARBA00022692"/>
    </source>
</evidence>
<evidence type="ECO:0000313" key="15">
    <source>
        <dbReference type="EMBL" id="CAH0746874.1"/>
    </source>
</evidence>